<gene>
    <name evidence="5" type="ORF">DNJ96_17950</name>
</gene>
<comment type="cofactor">
    <cofactor evidence="1">
        <name>Mg(2+)</name>
        <dbReference type="ChEBI" id="CHEBI:18420"/>
    </cofactor>
</comment>
<dbReference type="RefSeq" id="WP_131185999.1">
    <property type="nucleotide sequence ID" value="NZ_QJUO01000042.1"/>
</dbReference>
<evidence type="ECO:0000256" key="1">
    <source>
        <dbReference type="ARBA" id="ARBA00001946"/>
    </source>
</evidence>
<evidence type="ECO:0000313" key="5">
    <source>
        <dbReference type="EMBL" id="TBU88857.1"/>
    </source>
</evidence>
<dbReference type="PANTHER" id="PTHR46193:SF10">
    <property type="entry name" value="6-PHOSPHOGLUCONATE PHOSPHATASE"/>
    <property type="match status" value="1"/>
</dbReference>
<keyword evidence="6" id="KW-1185">Reference proteome</keyword>
<keyword evidence="3" id="KW-0479">Metal-binding</keyword>
<dbReference type="GO" id="GO:0003824">
    <property type="term" value="F:catalytic activity"/>
    <property type="evidence" value="ECO:0007669"/>
    <property type="project" value="UniProtKB-ARBA"/>
</dbReference>
<dbReference type="InterPro" id="IPR051600">
    <property type="entry name" value="Beta-PGM-like"/>
</dbReference>
<dbReference type="InterPro" id="IPR023214">
    <property type="entry name" value="HAD_sf"/>
</dbReference>
<evidence type="ECO:0000256" key="4">
    <source>
        <dbReference type="ARBA" id="ARBA00022842"/>
    </source>
</evidence>
<accession>A0A4Q9QY67</accession>
<protein>
    <submittedName>
        <fullName evidence="5">Haloacid dehalogenase</fullName>
    </submittedName>
</protein>
<dbReference type="NCBIfam" id="TIGR01509">
    <property type="entry name" value="HAD-SF-IA-v3"/>
    <property type="match status" value="1"/>
</dbReference>
<evidence type="ECO:0000313" key="6">
    <source>
        <dbReference type="Proteomes" id="UP000292639"/>
    </source>
</evidence>
<dbReference type="OrthoDB" id="9800058at2"/>
<dbReference type="InterPro" id="IPR036412">
    <property type="entry name" value="HAD-like_sf"/>
</dbReference>
<dbReference type="Gene3D" id="1.10.150.240">
    <property type="entry name" value="Putative phosphatase, domain 2"/>
    <property type="match status" value="1"/>
</dbReference>
<dbReference type="Pfam" id="PF00702">
    <property type="entry name" value="Hydrolase"/>
    <property type="match status" value="1"/>
</dbReference>
<dbReference type="GO" id="GO:0046872">
    <property type="term" value="F:metal ion binding"/>
    <property type="evidence" value="ECO:0007669"/>
    <property type="project" value="UniProtKB-KW"/>
</dbReference>
<dbReference type="EMBL" id="QJUP01000036">
    <property type="protein sequence ID" value="TBU88857.1"/>
    <property type="molecule type" value="Genomic_DNA"/>
</dbReference>
<dbReference type="InterPro" id="IPR006439">
    <property type="entry name" value="HAD-SF_hydro_IA"/>
</dbReference>
<comment type="similarity">
    <text evidence="2">Belongs to the HAD-like hydrolase superfamily. CbbY/CbbZ/Gph/YieH family.</text>
</comment>
<comment type="caution">
    <text evidence="5">The sequence shown here is derived from an EMBL/GenBank/DDBJ whole genome shotgun (WGS) entry which is preliminary data.</text>
</comment>
<proteinExistence type="inferred from homology"/>
<dbReference type="SFLD" id="SFLDG01129">
    <property type="entry name" value="C1.5:_HAD__Beta-PGM__Phosphata"/>
    <property type="match status" value="1"/>
</dbReference>
<dbReference type="InterPro" id="IPR023198">
    <property type="entry name" value="PGP-like_dom2"/>
</dbReference>
<dbReference type="PANTHER" id="PTHR46193">
    <property type="entry name" value="6-PHOSPHOGLUCONATE PHOSPHATASE"/>
    <property type="match status" value="1"/>
</dbReference>
<name>A0A4Q9QY67_9GAMM</name>
<dbReference type="SUPFAM" id="SSF56784">
    <property type="entry name" value="HAD-like"/>
    <property type="match status" value="1"/>
</dbReference>
<dbReference type="AlphaFoldDB" id="A0A4Q9QY67"/>
<sequence length="212" mass="22889">MPASICVIFDLDGTLVDSEHLNNRAFLELLPELDLDVESLASRSAGRQLAVILDDLAALLGHPLPPGFEQAYRRRVATLFESELRATPGTVGMLQHNPFSRCVASSAPKAKIEQALRVSGLRDFFDTGIFSSYDIGSWKPEPGIFLHAAESMGFAPRDCLVIEDSEAGLRAADAAGMTALHYIPPGSLATPSAQHAHLRDMGELPRLLAGRE</sequence>
<organism evidence="5 6">
    <name type="scientific">Stutzerimonas kirkiae</name>
    <dbReference type="NCBI Taxonomy" id="2211392"/>
    <lineage>
        <taxon>Bacteria</taxon>
        <taxon>Pseudomonadati</taxon>
        <taxon>Pseudomonadota</taxon>
        <taxon>Gammaproteobacteria</taxon>
        <taxon>Pseudomonadales</taxon>
        <taxon>Pseudomonadaceae</taxon>
        <taxon>Stutzerimonas</taxon>
    </lineage>
</organism>
<dbReference type="Gene3D" id="3.40.50.1000">
    <property type="entry name" value="HAD superfamily/HAD-like"/>
    <property type="match status" value="1"/>
</dbReference>
<dbReference type="SFLD" id="SFLDS00003">
    <property type="entry name" value="Haloacid_Dehalogenase"/>
    <property type="match status" value="1"/>
</dbReference>
<reference evidence="5 6" key="1">
    <citation type="submission" date="2018-06" db="EMBL/GenBank/DDBJ databases">
        <title>Three novel Pseudomonas species isolated from symptomatic oak.</title>
        <authorList>
            <person name="Bueno-Gonzalez V."/>
            <person name="Brady C."/>
        </authorList>
    </citation>
    <scope>NUCLEOTIDE SEQUENCE [LARGE SCALE GENOMIC DNA]</scope>
    <source>
        <strain evidence="5 6">P17C</strain>
    </source>
</reference>
<keyword evidence="4" id="KW-0460">Magnesium</keyword>
<dbReference type="Proteomes" id="UP000292639">
    <property type="component" value="Unassembled WGS sequence"/>
</dbReference>
<evidence type="ECO:0000256" key="2">
    <source>
        <dbReference type="ARBA" id="ARBA00006171"/>
    </source>
</evidence>
<evidence type="ECO:0000256" key="3">
    <source>
        <dbReference type="ARBA" id="ARBA00022723"/>
    </source>
</evidence>